<feature type="region of interest" description="Disordered" evidence="1">
    <location>
        <begin position="1"/>
        <end position="20"/>
    </location>
</feature>
<name>A0A7K3WFZ1_9ACTN</name>
<dbReference type="InterPro" id="IPR001932">
    <property type="entry name" value="PPM-type_phosphatase-like_dom"/>
</dbReference>
<keyword evidence="4" id="KW-1185">Reference proteome</keyword>
<evidence type="ECO:0000256" key="1">
    <source>
        <dbReference type="SAM" id="MobiDB-lite"/>
    </source>
</evidence>
<comment type="caution">
    <text evidence="3">The sequence shown here is derived from an EMBL/GenBank/DDBJ whole genome shotgun (WGS) entry which is preliminary data.</text>
</comment>
<dbReference type="EMBL" id="JAAGWK010000021">
    <property type="protein sequence ID" value="NEL55317.1"/>
    <property type="molecule type" value="Genomic_DNA"/>
</dbReference>
<evidence type="ECO:0000313" key="4">
    <source>
        <dbReference type="Proteomes" id="UP000470470"/>
    </source>
</evidence>
<protein>
    <submittedName>
        <fullName evidence="3">Serine/threonine-protein phosphatase</fullName>
    </submittedName>
</protein>
<proteinExistence type="predicted"/>
<dbReference type="CDD" id="cd00143">
    <property type="entry name" value="PP2Cc"/>
    <property type="match status" value="1"/>
</dbReference>
<gene>
    <name evidence="3" type="ORF">G1H19_15090</name>
</gene>
<dbReference type="SUPFAM" id="SSF81606">
    <property type="entry name" value="PP2C-like"/>
    <property type="match status" value="1"/>
</dbReference>
<dbReference type="PROSITE" id="PS51746">
    <property type="entry name" value="PPM_2"/>
    <property type="match status" value="1"/>
</dbReference>
<evidence type="ECO:0000259" key="2">
    <source>
        <dbReference type="PROSITE" id="PS51746"/>
    </source>
</evidence>
<organism evidence="3 4">
    <name type="scientific">Goekera deserti</name>
    <dbReference type="NCBI Taxonomy" id="2497753"/>
    <lineage>
        <taxon>Bacteria</taxon>
        <taxon>Bacillati</taxon>
        <taxon>Actinomycetota</taxon>
        <taxon>Actinomycetes</taxon>
        <taxon>Geodermatophilales</taxon>
        <taxon>Geodermatophilaceae</taxon>
        <taxon>Goekera</taxon>
    </lineage>
</organism>
<accession>A0A7K3WFZ1</accession>
<dbReference type="AlphaFoldDB" id="A0A7K3WFZ1"/>
<dbReference type="SMART" id="SM00331">
    <property type="entry name" value="PP2C_SIG"/>
    <property type="match status" value="1"/>
</dbReference>
<evidence type="ECO:0000313" key="3">
    <source>
        <dbReference type="EMBL" id="NEL55317.1"/>
    </source>
</evidence>
<dbReference type="Gene3D" id="3.60.40.10">
    <property type="entry name" value="PPM-type phosphatase domain"/>
    <property type="match status" value="1"/>
</dbReference>
<feature type="domain" description="PPM-type phosphatase" evidence="2">
    <location>
        <begin position="3"/>
        <end position="237"/>
    </location>
</feature>
<dbReference type="Pfam" id="PF13672">
    <property type="entry name" value="PP2C_2"/>
    <property type="match status" value="1"/>
</dbReference>
<dbReference type="InterPro" id="IPR036457">
    <property type="entry name" value="PPM-type-like_dom_sf"/>
</dbReference>
<dbReference type="SMART" id="SM00332">
    <property type="entry name" value="PP2Cc"/>
    <property type="match status" value="1"/>
</dbReference>
<sequence>MFEFDAAAVSRTGPRPDNQDSALAGSRLIAVADGVGGNVGGAVASSLVASWLAPLGCGVGGLGGPDALARLVRRANARITAGCAVRPALRGMATTLVALTADETGVSLAHIGDSRGYLLRDGVLTQVTKDHSLVQALVDAGRLAPEDVSTHPQRSVVYAALHGGHDDTDGLDVSVLDVRGGDRLMVCSDGLSDVVPAAHLAAALVSAGSPEDACHSLLRAALDAPAHDNITIVVADVVEVPGAPGIRRPDPVLALETAPLDLSSLTTDTAPFAGPSTTRATVRTYGAAASAREDVTQVLETLWP</sequence>
<dbReference type="RefSeq" id="WP_152731878.1">
    <property type="nucleotide sequence ID" value="NZ_JAABOZ010000012.1"/>
</dbReference>
<reference evidence="3 4" key="1">
    <citation type="submission" date="2020-02" db="EMBL/GenBank/DDBJ databases">
        <title>The whole genome sequence of CPCC 205119.</title>
        <authorList>
            <person name="Jiang Z."/>
        </authorList>
    </citation>
    <scope>NUCLEOTIDE SEQUENCE [LARGE SCALE GENOMIC DNA]</scope>
    <source>
        <strain evidence="3 4">CPCC 205119</strain>
    </source>
</reference>
<dbReference type="Proteomes" id="UP000470470">
    <property type="component" value="Unassembled WGS sequence"/>
</dbReference>